<reference evidence="1 2" key="1">
    <citation type="submission" date="2018-07" db="EMBL/GenBank/DDBJ databases">
        <title>Genomic Encyclopedia of Type Strains, Phase IV (KMG-IV): sequencing the most valuable type-strain genomes for metagenomic binning, comparative biology and taxonomic classification.</title>
        <authorList>
            <person name="Goeker M."/>
        </authorList>
    </citation>
    <scope>NUCLEOTIDE SEQUENCE [LARGE SCALE GENOMIC DNA]</scope>
    <source>
        <strain evidence="1 2">DSM 100911</strain>
    </source>
</reference>
<proteinExistence type="predicted"/>
<comment type="caution">
    <text evidence="1">The sequence shown here is derived from an EMBL/GenBank/DDBJ whole genome shotgun (WGS) entry which is preliminary data.</text>
</comment>
<dbReference type="Pfam" id="PF24608">
    <property type="entry name" value="PDDEXK_15"/>
    <property type="match status" value="1"/>
</dbReference>
<dbReference type="InterPro" id="IPR056931">
    <property type="entry name" value="D14-like"/>
</dbReference>
<gene>
    <name evidence="1" type="ORF">DFR45_104168</name>
</gene>
<dbReference type="EMBL" id="QPJU01000004">
    <property type="protein sequence ID" value="RCX09800.1"/>
    <property type="molecule type" value="Genomic_DNA"/>
</dbReference>
<evidence type="ECO:0000313" key="1">
    <source>
        <dbReference type="EMBL" id="RCX09800.1"/>
    </source>
</evidence>
<organism evidence="1 2">
    <name type="scientific">Extensimonas vulgaris</name>
    <dbReference type="NCBI Taxonomy" id="1031594"/>
    <lineage>
        <taxon>Bacteria</taxon>
        <taxon>Pseudomonadati</taxon>
        <taxon>Pseudomonadota</taxon>
        <taxon>Betaproteobacteria</taxon>
        <taxon>Burkholderiales</taxon>
        <taxon>Comamonadaceae</taxon>
        <taxon>Extensimonas</taxon>
    </lineage>
</organism>
<dbReference type="Proteomes" id="UP000252174">
    <property type="component" value="Unassembled WGS sequence"/>
</dbReference>
<protein>
    <recommendedName>
        <fullName evidence="3">Holliday junction resolvase</fullName>
    </recommendedName>
</protein>
<accession>A0A369AKB8</accession>
<keyword evidence="2" id="KW-1185">Reference proteome</keyword>
<dbReference type="OrthoDB" id="8913593at2"/>
<dbReference type="AlphaFoldDB" id="A0A369AKB8"/>
<evidence type="ECO:0008006" key="3">
    <source>
        <dbReference type="Google" id="ProtNLM"/>
    </source>
</evidence>
<evidence type="ECO:0000313" key="2">
    <source>
        <dbReference type="Proteomes" id="UP000252174"/>
    </source>
</evidence>
<name>A0A369AKB8_9BURK</name>
<sequence>MGSLSRTKGQSGERELAALLSELTGRRIARRVRQHAGDSDLVGLPDWCIESKRARSAPLSLVAREWWPQAVTQANAQGTIPLLCFRADRQPWRAVWPVWPVWAILPELRTPCTSFDDAVMGDLLTWWRLCRRLSLLSA</sequence>
<dbReference type="RefSeq" id="WP_114483174.1">
    <property type="nucleotide sequence ID" value="NZ_QPJU01000004.1"/>
</dbReference>